<evidence type="ECO:0000313" key="1">
    <source>
        <dbReference type="EMBL" id="RMA76092.1"/>
    </source>
</evidence>
<organism evidence="1 2">
    <name type="scientific">Flavobacterium weaverense</name>
    <dbReference type="NCBI Taxonomy" id="271156"/>
    <lineage>
        <taxon>Bacteria</taxon>
        <taxon>Pseudomonadati</taxon>
        <taxon>Bacteroidota</taxon>
        <taxon>Flavobacteriia</taxon>
        <taxon>Flavobacteriales</taxon>
        <taxon>Flavobacteriaceae</taxon>
        <taxon>Flavobacterium</taxon>
    </lineage>
</organism>
<evidence type="ECO:0000313" key="2">
    <source>
        <dbReference type="Proteomes" id="UP000280368"/>
    </source>
</evidence>
<gene>
    <name evidence="1" type="ORF">BC961_1808</name>
</gene>
<name>A0A3M0AAG7_9FLAO</name>
<dbReference type="EMBL" id="REFH01000009">
    <property type="protein sequence ID" value="RMA76092.1"/>
    <property type="molecule type" value="Genomic_DNA"/>
</dbReference>
<protein>
    <submittedName>
        <fullName evidence="1">Uncharacterized protein</fullName>
    </submittedName>
</protein>
<sequence length="54" mass="6901">MFNDFRIRPLFYYKSVVIKIVILKEKSWRFDFGYLKMNTYLMYRNYDLKKTKFK</sequence>
<dbReference type="AlphaFoldDB" id="A0A3M0AAG7"/>
<proteinExistence type="predicted"/>
<reference evidence="1 2" key="1">
    <citation type="submission" date="2018-10" db="EMBL/GenBank/DDBJ databases">
        <title>Genomic Encyclopedia of Archaeal and Bacterial Type Strains, Phase II (KMG-II): from individual species to whole genera.</title>
        <authorList>
            <person name="Goeker M."/>
        </authorList>
    </citation>
    <scope>NUCLEOTIDE SEQUENCE [LARGE SCALE GENOMIC DNA]</scope>
    <source>
        <strain evidence="1 2">DSM 19727</strain>
    </source>
</reference>
<dbReference type="Proteomes" id="UP000280368">
    <property type="component" value="Unassembled WGS sequence"/>
</dbReference>
<comment type="caution">
    <text evidence="1">The sequence shown here is derived from an EMBL/GenBank/DDBJ whole genome shotgun (WGS) entry which is preliminary data.</text>
</comment>
<accession>A0A3M0AAG7</accession>
<keyword evidence="2" id="KW-1185">Reference proteome</keyword>